<organism evidence="1 2">
    <name type="scientific">Psophocarpus tetragonolobus</name>
    <name type="common">Winged bean</name>
    <name type="synonym">Dolichos tetragonolobus</name>
    <dbReference type="NCBI Taxonomy" id="3891"/>
    <lineage>
        <taxon>Eukaryota</taxon>
        <taxon>Viridiplantae</taxon>
        <taxon>Streptophyta</taxon>
        <taxon>Embryophyta</taxon>
        <taxon>Tracheophyta</taxon>
        <taxon>Spermatophyta</taxon>
        <taxon>Magnoliopsida</taxon>
        <taxon>eudicotyledons</taxon>
        <taxon>Gunneridae</taxon>
        <taxon>Pentapetalae</taxon>
        <taxon>rosids</taxon>
        <taxon>fabids</taxon>
        <taxon>Fabales</taxon>
        <taxon>Fabaceae</taxon>
        <taxon>Papilionoideae</taxon>
        <taxon>50 kb inversion clade</taxon>
        <taxon>NPAAA clade</taxon>
        <taxon>indigoferoid/millettioid clade</taxon>
        <taxon>Phaseoleae</taxon>
        <taxon>Psophocarpus</taxon>
    </lineage>
</organism>
<evidence type="ECO:0000313" key="2">
    <source>
        <dbReference type="Proteomes" id="UP001386955"/>
    </source>
</evidence>
<protein>
    <submittedName>
        <fullName evidence="1">Uncharacterized protein</fullName>
    </submittedName>
</protein>
<gene>
    <name evidence="1" type="ORF">VNO78_14817</name>
</gene>
<comment type="caution">
    <text evidence="1">The sequence shown here is derived from an EMBL/GenBank/DDBJ whole genome shotgun (WGS) entry which is preliminary data.</text>
</comment>
<name>A0AAN9SDW9_PSOTE</name>
<dbReference type="EMBL" id="JAYMYS010000004">
    <property type="protein sequence ID" value="KAK7394295.1"/>
    <property type="molecule type" value="Genomic_DNA"/>
</dbReference>
<dbReference type="AlphaFoldDB" id="A0AAN9SDW9"/>
<dbReference type="Proteomes" id="UP001386955">
    <property type="component" value="Unassembled WGS sequence"/>
</dbReference>
<sequence length="85" mass="9562">MSMRESGAGGARKGKVHEKELNGCDFSPSECLLHTWDSRILVGLVKFWLNNSQYTFTFLSFPLLRRGEEEEEAEAEAAATLIVVR</sequence>
<accession>A0AAN9SDW9</accession>
<reference evidence="1 2" key="1">
    <citation type="submission" date="2024-01" db="EMBL/GenBank/DDBJ databases">
        <title>The genomes of 5 underutilized Papilionoideae crops provide insights into root nodulation and disease resistanc.</title>
        <authorList>
            <person name="Jiang F."/>
        </authorList>
    </citation>
    <scope>NUCLEOTIDE SEQUENCE [LARGE SCALE GENOMIC DNA]</scope>
    <source>
        <strain evidence="1">DUOXIRENSHENG_FW03</strain>
        <tissue evidence="1">Leaves</tissue>
    </source>
</reference>
<evidence type="ECO:0000313" key="1">
    <source>
        <dbReference type="EMBL" id="KAK7394295.1"/>
    </source>
</evidence>
<keyword evidence="2" id="KW-1185">Reference proteome</keyword>
<proteinExistence type="predicted"/>